<name>A0A6I4TXM0_9SPHN</name>
<dbReference type="PROSITE" id="PS51257">
    <property type="entry name" value="PROKAR_LIPOPROTEIN"/>
    <property type="match status" value="1"/>
</dbReference>
<dbReference type="AlphaFoldDB" id="A0A6I4TXM0"/>
<dbReference type="Proteomes" id="UP000469430">
    <property type="component" value="Unassembled WGS sequence"/>
</dbReference>
<protein>
    <submittedName>
        <fullName evidence="2">Uncharacterized protein</fullName>
    </submittedName>
</protein>
<dbReference type="EMBL" id="WTYJ01000002">
    <property type="protein sequence ID" value="MXO99990.1"/>
    <property type="molecule type" value="Genomic_DNA"/>
</dbReference>
<accession>A0A6I4TXM0</accession>
<evidence type="ECO:0000313" key="3">
    <source>
        <dbReference type="Proteomes" id="UP000469430"/>
    </source>
</evidence>
<feature type="chain" id="PRO_5026211953" evidence="1">
    <location>
        <begin position="25"/>
        <end position="115"/>
    </location>
</feature>
<evidence type="ECO:0000256" key="1">
    <source>
        <dbReference type="SAM" id="SignalP"/>
    </source>
</evidence>
<feature type="signal peptide" evidence="1">
    <location>
        <begin position="1"/>
        <end position="24"/>
    </location>
</feature>
<sequence>MNLKKISVAASVLAAFFVATPAMAACNDGKDRRVTIINDTSFTIMYLYGSNVGEDDWQEDVLGDDVVQPGGKVTVNFDDGTCYCYFDFKAVFDDESETIRNRYNVCTESSWRIYE</sequence>
<keyword evidence="3" id="KW-1185">Reference proteome</keyword>
<organism evidence="2 3">
    <name type="scientific">Croceibacterium xixiisoli</name>
    <dbReference type="NCBI Taxonomy" id="1476466"/>
    <lineage>
        <taxon>Bacteria</taxon>
        <taxon>Pseudomonadati</taxon>
        <taxon>Pseudomonadota</taxon>
        <taxon>Alphaproteobacteria</taxon>
        <taxon>Sphingomonadales</taxon>
        <taxon>Erythrobacteraceae</taxon>
        <taxon>Croceibacterium</taxon>
    </lineage>
</organism>
<evidence type="ECO:0000313" key="2">
    <source>
        <dbReference type="EMBL" id="MXO99990.1"/>
    </source>
</evidence>
<comment type="caution">
    <text evidence="2">The sequence shown here is derived from an EMBL/GenBank/DDBJ whole genome shotgun (WGS) entry which is preliminary data.</text>
</comment>
<proteinExistence type="predicted"/>
<reference evidence="2 3" key="1">
    <citation type="submission" date="2019-12" db="EMBL/GenBank/DDBJ databases">
        <title>Genomic-based taxomic classification of the family Erythrobacteraceae.</title>
        <authorList>
            <person name="Xu L."/>
        </authorList>
    </citation>
    <scope>NUCLEOTIDE SEQUENCE [LARGE SCALE GENOMIC DNA]</scope>
    <source>
        <strain evidence="2 3">S36</strain>
    </source>
</reference>
<dbReference type="OrthoDB" id="4736977at2"/>
<gene>
    <name evidence="2" type="ORF">GRI97_13430</name>
</gene>
<keyword evidence="1" id="KW-0732">Signal</keyword>